<evidence type="ECO:0000256" key="4">
    <source>
        <dbReference type="ARBA" id="ARBA00023136"/>
    </source>
</evidence>
<protein>
    <submittedName>
        <fullName evidence="7">ABC transporter permease</fullName>
    </submittedName>
</protein>
<accession>A0A7J3QF56</accession>
<sequence length="298" mass="33447">MMKLAMLLKIESFIKTFKSLLKYKRFRIGLAIITIIAILSIISLFSPPQYKRWYAYPKDRPPQLTSLDMILGTTTNGRPVFWIMVNALTNSLYIGLLTALIGSHIGLLVGLLAGLSHGKTESVFILLIDSFIVMPGLPILIILSLALKQSMTIFTIPLILSIIAWAWPARNVRSITLSVASKDFVTIASFSGIKFFNILLYEIMPYVLGWHLTNFINTIIWAIGMETALAVFGLSILSEDTLGTMIYWVLNYNALFRGLWWWLLPPIILLISIFVGLYLISVSVSSYLNPRLRGGGQQ</sequence>
<comment type="subcellular location">
    <subcellularLocation>
        <location evidence="5">Cell membrane</location>
        <topology evidence="5">Multi-pass membrane protein</topology>
    </subcellularLocation>
    <subcellularLocation>
        <location evidence="1">Membrane</location>
        <topology evidence="1">Multi-pass membrane protein</topology>
    </subcellularLocation>
</comment>
<keyword evidence="3 5" id="KW-1133">Transmembrane helix</keyword>
<evidence type="ECO:0000256" key="2">
    <source>
        <dbReference type="ARBA" id="ARBA00022692"/>
    </source>
</evidence>
<dbReference type="PROSITE" id="PS50928">
    <property type="entry name" value="ABC_TM1"/>
    <property type="match status" value="1"/>
</dbReference>
<evidence type="ECO:0000259" key="6">
    <source>
        <dbReference type="PROSITE" id="PS50928"/>
    </source>
</evidence>
<comment type="caution">
    <text evidence="7">The sequence shown here is derived from an EMBL/GenBank/DDBJ whole genome shotgun (WGS) entry which is preliminary data.</text>
</comment>
<keyword evidence="2 5" id="KW-0812">Transmembrane</keyword>
<feature type="transmembrane region" description="Helical" evidence="5">
    <location>
        <begin position="153"/>
        <end position="172"/>
    </location>
</feature>
<feature type="transmembrane region" description="Helical" evidence="5">
    <location>
        <begin position="184"/>
        <end position="203"/>
    </location>
</feature>
<keyword evidence="4 5" id="KW-0472">Membrane</keyword>
<dbReference type="Pfam" id="PF00528">
    <property type="entry name" value="BPD_transp_1"/>
    <property type="match status" value="1"/>
</dbReference>
<comment type="similarity">
    <text evidence="5">Belongs to the binding-protein-dependent transport system permease family.</text>
</comment>
<feature type="transmembrane region" description="Helical" evidence="5">
    <location>
        <begin position="124"/>
        <end position="147"/>
    </location>
</feature>
<dbReference type="PANTHER" id="PTHR42729">
    <property type="entry name" value="OLIGO/DIPEPTIDE TRANSPORT, PERMEASE PROTEIN (DPPC-2)"/>
    <property type="match status" value="1"/>
</dbReference>
<dbReference type="GO" id="GO:0055085">
    <property type="term" value="P:transmembrane transport"/>
    <property type="evidence" value="ECO:0007669"/>
    <property type="project" value="InterPro"/>
</dbReference>
<dbReference type="InterPro" id="IPR035906">
    <property type="entry name" value="MetI-like_sf"/>
</dbReference>
<dbReference type="GO" id="GO:0005886">
    <property type="term" value="C:plasma membrane"/>
    <property type="evidence" value="ECO:0007669"/>
    <property type="project" value="UniProtKB-SubCell"/>
</dbReference>
<evidence type="ECO:0000256" key="1">
    <source>
        <dbReference type="ARBA" id="ARBA00004141"/>
    </source>
</evidence>
<reference evidence="7" key="1">
    <citation type="journal article" date="2020" name="mSystems">
        <title>Genome- and Community-Level Interaction Insights into Carbon Utilization and Element Cycling Functions of Hydrothermarchaeota in Hydrothermal Sediment.</title>
        <authorList>
            <person name="Zhou Z."/>
            <person name="Liu Y."/>
            <person name="Xu W."/>
            <person name="Pan J."/>
            <person name="Luo Z.H."/>
            <person name="Li M."/>
        </authorList>
    </citation>
    <scope>NUCLEOTIDE SEQUENCE [LARGE SCALE GENOMIC DNA]</scope>
    <source>
        <strain evidence="7">SpSt-721</strain>
    </source>
</reference>
<dbReference type="PANTHER" id="PTHR42729:SF1">
    <property type="entry name" value="OLIGO_DIPEPTIDE TRANSPORT, PERMEASE PROTEIN (DPPC-2)"/>
    <property type="match status" value="1"/>
</dbReference>
<dbReference type="InterPro" id="IPR000515">
    <property type="entry name" value="MetI-like"/>
</dbReference>
<feature type="transmembrane region" description="Helical" evidence="5">
    <location>
        <begin position="28"/>
        <end position="46"/>
    </location>
</feature>
<feature type="transmembrane region" description="Helical" evidence="5">
    <location>
        <begin position="215"/>
        <end position="238"/>
    </location>
</feature>
<dbReference type="SUPFAM" id="SSF161098">
    <property type="entry name" value="MetI-like"/>
    <property type="match status" value="1"/>
</dbReference>
<dbReference type="CDD" id="cd06261">
    <property type="entry name" value="TM_PBP2"/>
    <property type="match status" value="1"/>
</dbReference>
<feature type="transmembrane region" description="Helical" evidence="5">
    <location>
        <begin position="92"/>
        <end position="112"/>
    </location>
</feature>
<dbReference type="EMBL" id="DTET01000257">
    <property type="protein sequence ID" value="HGV67125.1"/>
    <property type="molecule type" value="Genomic_DNA"/>
</dbReference>
<dbReference type="Gene3D" id="1.10.3720.10">
    <property type="entry name" value="MetI-like"/>
    <property type="match status" value="1"/>
</dbReference>
<organism evidence="7">
    <name type="scientific">Ignisphaera aggregans</name>
    <dbReference type="NCBI Taxonomy" id="334771"/>
    <lineage>
        <taxon>Archaea</taxon>
        <taxon>Thermoproteota</taxon>
        <taxon>Thermoprotei</taxon>
        <taxon>Desulfurococcales</taxon>
        <taxon>Desulfurococcaceae</taxon>
        <taxon>Ignisphaera</taxon>
    </lineage>
</organism>
<feature type="transmembrane region" description="Helical" evidence="5">
    <location>
        <begin position="259"/>
        <end position="280"/>
    </location>
</feature>
<evidence type="ECO:0000313" key="7">
    <source>
        <dbReference type="EMBL" id="HGV67125.1"/>
    </source>
</evidence>
<keyword evidence="5" id="KW-0813">Transport</keyword>
<evidence type="ECO:0000256" key="3">
    <source>
        <dbReference type="ARBA" id="ARBA00022989"/>
    </source>
</evidence>
<feature type="domain" description="ABC transmembrane type-1" evidence="6">
    <location>
        <begin position="88"/>
        <end position="281"/>
    </location>
</feature>
<dbReference type="AlphaFoldDB" id="A0A7J3QF56"/>
<gene>
    <name evidence="7" type="ORF">ENV02_04850</name>
</gene>
<name>A0A7J3QF56_9CREN</name>
<proteinExistence type="inferred from homology"/>
<evidence type="ECO:0000256" key="5">
    <source>
        <dbReference type="RuleBase" id="RU363032"/>
    </source>
</evidence>